<evidence type="ECO:0000313" key="2">
    <source>
        <dbReference type="EMBL" id="QEW08167.1"/>
    </source>
</evidence>
<dbReference type="KEGG" id="nik:F5I99_17640"/>
<dbReference type="GO" id="GO:0006744">
    <property type="term" value="P:ubiquinone biosynthetic process"/>
    <property type="evidence" value="ECO:0007669"/>
    <property type="project" value="UniProtKB-UniRule"/>
</dbReference>
<dbReference type="Pfam" id="PF04380">
    <property type="entry name" value="BMFP"/>
    <property type="match status" value="1"/>
</dbReference>
<dbReference type="GO" id="GO:0005829">
    <property type="term" value="C:cytosol"/>
    <property type="evidence" value="ECO:0007669"/>
    <property type="project" value="TreeGrafter"/>
</dbReference>
<accession>A0A5J6LHQ9</accession>
<protein>
    <recommendedName>
        <fullName evidence="1">Ubiquinone biosynthesis accessory factor UbiK</fullName>
    </recommendedName>
</protein>
<organism evidence="2 3">
    <name type="scientific">Nitrincola iocasae</name>
    <dbReference type="NCBI Taxonomy" id="2614693"/>
    <lineage>
        <taxon>Bacteria</taxon>
        <taxon>Pseudomonadati</taxon>
        <taxon>Pseudomonadota</taxon>
        <taxon>Gammaproteobacteria</taxon>
        <taxon>Oceanospirillales</taxon>
        <taxon>Oceanospirillaceae</taxon>
        <taxon>Nitrincola</taxon>
    </lineage>
</organism>
<keyword evidence="1" id="KW-0963">Cytoplasm</keyword>
<dbReference type="AlphaFoldDB" id="A0A5J6LHQ9"/>
<dbReference type="PANTHER" id="PTHR38040:SF1">
    <property type="entry name" value="UBIQUINONE BIOSYNTHESIS ACCESSORY FACTOR UBIK"/>
    <property type="match status" value="1"/>
</dbReference>
<dbReference type="UniPathway" id="UPA00232"/>
<evidence type="ECO:0000256" key="1">
    <source>
        <dbReference type="HAMAP-Rule" id="MF_02216"/>
    </source>
</evidence>
<keyword evidence="1" id="KW-0831">Ubiquinone biosynthesis</keyword>
<name>A0A5J6LHQ9_9GAMM</name>
<comment type="similarity">
    <text evidence="1">Belongs to the UbiK family.</text>
</comment>
<dbReference type="RefSeq" id="WP_151058317.1">
    <property type="nucleotide sequence ID" value="NZ_CP044222.1"/>
</dbReference>
<keyword evidence="3" id="KW-1185">Reference proteome</keyword>
<dbReference type="EMBL" id="CP044222">
    <property type="protein sequence ID" value="QEW08167.1"/>
    <property type="molecule type" value="Genomic_DNA"/>
</dbReference>
<dbReference type="PANTHER" id="PTHR38040">
    <property type="entry name" value="UBIQUINONE BIOSYNTHESIS ACCESSORY FACTOR UBIK"/>
    <property type="match status" value="1"/>
</dbReference>
<evidence type="ECO:0000313" key="3">
    <source>
        <dbReference type="Proteomes" id="UP000325606"/>
    </source>
</evidence>
<gene>
    <name evidence="1" type="primary">ubiK</name>
    <name evidence="2" type="ORF">F5I99_17640</name>
</gene>
<dbReference type="Proteomes" id="UP000325606">
    <property type="component" value="Chromosome"/>
</dbReference>
<proteinExistence type="inferred from homology"/>
<comment type="pathway">
    <text evidence="1">Cofactor biosynthesis; ubiquinone biosynthesis.</text>
</comment>
<comment type="subcellular location">
    <subcellularLocation>
        <location evidence="1">Cytoplasm</location>
    </subcellularLocation>
</comment>
<reference evidence="2 3" key="1">
    <citation type="submission" date="2019-09" db="EMBL/GenBank/DDBJ databases">
        <title>Nitrincola iocasae sp. nov., a bacterium isolated from the sediment collected at a cold seep field in South China Sea.</title>
        <authorList>
            <person name="Zhang H."/>
            <person name="Wang H."/>
            <person name="Li C."/>
        </authorList>
    </citation>
    <scope>NUCLEOTIDE SEQUENCE [LARGE SCALE GENOMIC DNA]</scope>
    <source>
        <strain evidence="2 3">KXZD1103</strain>
    </source>
</reference>
<sequence length="88" mass="9948">MIHQKIAEGLSEQFTQFINATRELPGQQAVQQQLQAMLQQTLSKLDLVTREEFDAQQAVLLRTREKLEVLEKQVAALEVTAPEQASNT</sequence>
<comment type="function">
    <text evidence="1">Required for efficient ubiquinone (coenzyme Q) biosynthesis. UbiK is probably an accessory factor of Ubi enzymes and facilitates ubiquinone biosynthesis by acting as an assembly factor, a targeting factor, or both.</text>
</comment>
<dbReference type="InterPro" id="IPR007475">
    <property type="entry name" value="UbiK"/>
</dbReference>
<dbReference type="HAMAP" id="MF_02216">
    <property type="entry name" value="UbiK"/>
    <property type="match status" value="1"/>
</dbReference>